<evidence type="ECO:0000259" key="6">
    <source>
        <dbReference type="Pfam" id="PF14833"/>
    </source>
</evidence>
<evidence type="ECO:0000259" key="5">
    <source>
        <dbReference type="Pfam" id="PF03446"/>
    </source>
</evidence>
<dbReference type="InterPro" id="IPR029154">
    <property type="entry name" value="HIBADH-like_NADP-bd"/>
</dbReference>
<dbReference type="PANTHER" id="PTHR43060">
    <property type="entry name" value="3-HYDROXYISOBUTYRATE DEHYDROGENASE-LIKE 1, MITOCHONDRIAL-RELATED"/>
    <property type="match status" value="1"/>
</dbReference>
<dbReference type="InterPro" id="IPR013328">
    <property type="entry name" value="6PGD_dom2"/>
</dbReference>
<gene>
    <name evidence="7" type="ORF">BKA15_004685</name>
</gene>
<dbReference type="AlphaFoldDB" id="A0A7Y9IB71"/>
<evidence type="ECO:0000256" key="4">
    <source>
        <dbReference type="PIRSR" id="PIRSR000103-1"/>
    </source>
</evidence>
<dbReference type="GO" id="GO:0051287">
    <property type="term" value="F:NAD binding"/>
    <property type="evidence" value="ECO:0007669"/>
    <property type="project" value="InterPro"/>
</dbReference>
<dbReference type="InterPro" id="IPR008927">
    <property type="entry name" value="6-PGluconate_DH-like_C_sf"/>
</dbReference>
<dbReference type="GO" id="GO:0016054">
    <property type="term" value="P:organic acid catabolic process"/>
    <property type="evidence" value="ECO:0007669"/>
    <property type="project" value="UniProtKB-ARBA"/>
</dbReference>
<dbReference type="InterPro" id="IPR002204">
    <property type="entry name" value="3-OH-isobutyrate_DH-rel_CS"/>
</dbReference>
<evidence type="ECO:0000313" key="7">
    <source>
        <dbReference type="EMBL" id="NYE73356.1"/>
    </source>
</evidence>
<keyword evidence="3" id="KW-0520">NAD</keyword>
<feature type="domain" description="6-phosphogluconate dehydrogenase NADP-binding" evidence="5">
    <location>
        <begin position="4"/>
        <end position="163"/>
    </location>
</feature>
<sequence length="293" mass="30398">MADRVGFVGLGIMGRGMAANLVRAGTALTVYNRTAERTAPLVELGAVAARTPRAVAQNSDVVIICVSDTADVEQVLFGTDGVADGLAPGGLVIDTSTVSPTATRHWAERLAEGGVAFVDAPLTGGSEGAEQGTLSIMVGGADADVERALPYLQQVGSTITHVGPVGHGQVTKLANQILVVSNMLGVAEALMFARASGLDLAKVITAVEGGAGGSWMLSKRAPQVIDDDWRPGFRVDLQQKDLRLVLEAAGELRVPMLATSLISQLYQPLLRDGRDGDGNHALAETVARLAGQR</sequence>
<dbReference type="Pfam" id="PF14833">
    <property type="entry name" value="NAD_binding_11"/>
    <property type="match status" value="1"/>
</dbReference>
<evidence type="ECO:0000313" key="8">
    <source>
        <dbReference type="Proteomes" id="UP000569914"/>
    </source>
</evidence>
<keyword evidence="8" id="KW-1185">Reference proteome</keyword>
<dbReference type="Gene3D" id="3.40.50.720">
    <property type="entry name" value="NAD(P)-binding Rossmann-like Domain"/>
    <property type="match status" value="1"/>
</dbReference>
<comment type="similarity">
    <text evidence="1">Belongs to the HIBADH-related family.</text>
</comment>
<feature type="active site" evidence="4">
    <location>
        <position position="172"/>
    </location>
</feature>
<dbReference type="SUPFAM" id="SSF48179">
    <property type="entry name" value="6-phosphogluconate dehydrogenase C-terminal domain-like"/>
    <property type="match status" value="1"/>
</dbReference>
<dbReference type="PANTHER" id="PTHR43060:SF15">
    <property type="entry name" value="3-HYDROXYISOBUTYRATE DEHYDROGENASE-LIKE 1, MITOCHONDRIAL-RELATED"/>
    <property type="match status" value="1"/>
</dbReference>
<reference evidence="7 8" key="1">
    <citation type="submission" date="2020-07" db="EMBL/GenBank/DDBJ databases">
        <title>Sequencing the genomes of 1000 actinobacteria strains.</title>
        <authorList>
            <person name="Klenk H.-P."/>
        </authorList>
    </citation>
    <scope>NUCLEOTIDE SEQUENCE [LARGE SCALE GENOMIC DNA]</scope>
    <source>
        <strain evidence="7 8">DSM 22083</strain>
    </source>
</reference>
<evidence type="ECO:0000256" key="2">
    <source>
        <dbReference type="ARBA" id="ARBA00023002"/>
    </source>
</evidence>
<dbReference type="PIRSF" id="PIRSF000103">
    <property type="entry name" value="HIBADH"/>
    <property type="match status" value="1"/>
</dbReference>
<evidence type="ECO:0000256" key="1">
    <source>
        <dbReference type="ARBA" id="ARBA00009080"/>
    </source>
</evidence>
<dbReference type="InterPro" id="IPR036291">
    <property type="entry name" value="NAD(P)-bd_dom_sf"/>
</dbReference>
<feature type="domain" description="3-hydroxyisobutyrate dehydrogenase-like NAD-binding" evidence="6">
    <location>
        <begin position="166"/>
        <end position="284"/>
    </location>
</feature>
<dbReference type="EC" id="1.1.1.31" evidence="7"/>
<dbReference type="Gene3D" id="1.10.1040.10">
    <property type="entry name" value="N-(1-d-carboxylethyl)-l-norvaline Dehydrogenase, domain 2"/>
    <property type="match status" value="1"/>
</dbReference>
<comment type="caution">
    <text evidence="7">The sequence shown here is derived from an EMBL/GenBank/DDBJ whole genome shotgun (WGS) entry which is preliminary data.</text>
</comment>
<dbReference type="GO" id="GO:0008442">
    <property type="term" value="F:3-hydroxyisobutyrate dehydrogenase activity"/>
    <property type="evidence" value="ECO:0007669"/>
    <property type="project" value="UniProtKB-EC"/>
</dbReference>
<name>A0A7Y9IB71_9ACTN</name>
<dbReference type="GO" id="GO:0050661">
    <property type="term" value="F:NADP binding"/>
    <property type="evidence" value="ECO:0007669"/>
    <property type="project" value="InterPro"/>
</dbReference>
<evidence type="ECO:0000256" key="3">
    <source>
        <dbReference type="ARBA" id="ARBA00023027"/>
    </source>
</evidence>
<dbReference type="EMBL" id="JACCBU010000001">
    <property type="protein sequence ID" value="NYE73356.1"/>
    <property type="molecule type" value="Genomic_DNA"/>
</dbReference>
<dbReference type="Proteomes" id="UP000569914">
    <property type="component" value="Unassembled WGS sequence"/>
</dbReference>
<dbReference type="SUPFAM" id="SSF51735">
    <property type="entry name" value="NAD(P)-binding Rossmann-fold domains"/>
    <property type="match status" value="1"/>
</dbReference>
<keyword evidence="2 7" id="KW-0560">Oxidoreductase</keyword>
<dbReference type="InterPro" id="IPR015815">
    <property type="entry name" value="HIBADH-related"/>
</dbReference>
<dbReference type="Pfam" id="PF03446">
    <property type="entry name" value="NAD_binding_2"/>
    <property type="match status" value="1"/>
</dbReference>
<dbReference type="InterPro" id="IPR006115">
    <property type="entry name" value="6PGDH_NADP-bd"/>
</dbReference>
<protein>
    <submittedName>
        <fullName evidence="7">3-hydroxyisobutyrate dehydrogenase</fullName>
        <ecNumber evidence="7">1.1.1.31</ecNumber>
    </submittedName>
</protein>
<dbReference type="PROSITE" id="PS00895">
    <property type="entry name" value="3_HYDROXYISOBUT_DH"/>
    <property type="match status" value="1"/>
</dbReference>
<dbReference type="RefSeq" id="WP_179754797.1">
    <property type="nucleotide sequence ID" value="NZ_JACCBU010000001.1"/>
</dbReference>
<accession>A0A7Y9IB71</accession>
<organism evidence="7 8">
    <name type="scientific">Microlunatus parietis</name>
    <dbReference type="NCBI Taxonomy" id="682979"/>
    <lineage>
        <taxon>Bacteria</taxon>
        <taxon>Bacillati</taxon>
        <taxon>Actinomycetota</taxon>
        <taxon>Actinomycetes</taxon>
        <taxon>Propionibacteriales</taxon>
        <taxon>Propionibacteriaceae</taxon>
        <taxon>Microlunatus</taxon>
    </lineage>
</organism>
<proteinExistence type="inferred from homology"/>